<dbReference type="VEuPathDB" id="FungiDB:PLEOSDRAFT_163005"/>
<dbReference type="Pfam" id="PF00891">
    <property type="entry name" value="Methyltransf_2"/>
    <property type="match status" value="1"/>
</dbReference>
<evidence type="ECO:0000256" key="3">
    <source>
        <dbReference type="ARBA" id="ARBA00022691"/>
    </source>
</evidence>
<organism evidence="6 7">
    <name type="scientific">Pleurotus ostreatus (strain PC15)</name>
    <name type="common">Oyster mushroom</name>
    <dbReference type="NCBI Taxonomy" id="1137138"/>
    <lineage>
        <taxon>Eukaryota</taxon>
        <taxon>Fungi</taxon>
        <taxon>Dikarya</taxon>
        <taxon>Basidiomycota</taxon>
        <taxon>Agaricomycotina</taxon>
        <taxon>Agaricomycetes</taxon>
        <taxon>Agaricomycetidae</taxon>
        <taxon>Agaricales</taxon>
        <taxon>Pleurotineae</taxon>
        <taxon>Pleurotaceae</taxon>
        <taxon>Pleurotus</taxon>
    </lineage>
</organism>
<dbReference type="InterPro" id="IPR036390">
    <property type="entry name" value="WH_DNA-bd_sf"/>
</dbReference>
<dbReference type="InterPro" id="IPR016461">
    <property type="entry name" value="COMT-like"/>
</dbReference>
<dbReference type="PANTHER" id="PTHR43712">
    <property type="entry name" value="PUTATIVE (AFU_ORTHOLOGUE AFUA_4G14580)-RELATED"/>
    <property type="match status" value="1"/>
</dbReference>
<dbReference type="PROSITE" id="PS51683">
    <property type="entry name" value="SAM_OMT_II"/>
    <property type="match status" value="1"/>
</dbReference>
<reference evidence="7" key="1">
    <citation type="journal article" date="2014" name="Proc. Natl. Acad. Sci. U.S.A.">
        <title>Extensive sampling of basidiomycete genomes demonstrates inadequacy of the white-rot/brown-rot paradigm for wood decay fungi.</title>
        <authorList>
            <person name="Riley R."/>
            <person name="Salamov A.A."/>
            <person name="Brown D.W."/>
            <person name="Nagy L.G."/>
            <person name="Floudas D."/>
            <person name="Held B.W."/>
            <person name="Levasseur A."/>
            <person name="Lombard V."/>
            <person name="Morin E."/>
            <person name="Otillar R."/>
            <person name="Lindquist E.A."/>
            <person name="Sun H."/>
            <person name="LaButti K.M."/>
            <person name="Schmutz J."/>
            <person name="Jabbour D."/>
            <person name="Luo H."/>
            <person name="Baker S.E."/>
            <person name="Pisabarro A.G."/>
            <person name="Walton J.D."/>
            <person name="Blanchette R.A."/>
            <person name="Henrissat B."/>
            <person name="Martin F."/>
            <person name="Cullen D."/>
            <person name="Hibbett D.S."/>
            <person name="Grigoriev I.V."/>
        </authorList>
    </citation>
    <scope>NUCLEOTIDE SEQUENCE [LARGE SCALE GENOMIC DNA]</scope>
    <source>
        <strain evidence="7">PC15</strain>
    </source>
</reference>
<evidence type="ECO:0000256" key="2">
    <source>
        <dbReference type="ARBA" id="ARBA00022679"/>
    </source>
</evidence>
<dbReference type="InParanoid" id="A0A067N541"/>
<dbReference type="InterPro" id="IPR001077">
    <property type="entry name" value="COMT_C"/>
</dbReference>
<dbReference type="PANTHER" id="PTHR43712:SF2">
    <property type="entry name" value="O-METHYLTRANSFERASE CICE"/>
    <property type="match status" value="1"/>
</dbReference>
<dbReference type="InterPro" id="IPR036388">
    <property type="entry name" value="WH-like_DNA-bd_sf"/>
</dbReference>
<name>A0A067N541_PLEO1</name>
<dbReference type="OrthoDB" id="1606438at2759"/>
<dbReference type="Proteomes" id="UP000027073">
    <property type="component" value="Unassembled WGS sequence"/>
</dbReference>
<dbReference type="GO" id="GO:0008171">
    <property type="term" value="F:O-methyltransferase activity"/>
    <property type="evidence" value="ECO:0007669"/>
    <property type="project" value="InterPro"/>
</dbReference>
<dbReference type="AlphaFoldDB" id="A0A067N541"/>
<dbReference type="HOGENOM" id="CLU_005533_0_1_1"/>
<keyword evidence="3" id="KW-0949">S-adenosyl-L-methionine</keyword>
<gene>
    <name evidence="6" type="ORF">PLEOSDRAFT_163005</name>
</gene>
<dbReference type="GO" id="GO:0032259">
    <property type="term" value="P:methylation"/>
    <property type="evidence" value="ECO:0007669"/>
    <property type="project" value="UniProtKB-KW"/>
</dbReference>
<evidence type="ECO:0000256" key="1">
    <source>
        <dbReference type="ARBA" id="ARBA00022603"/>
    </source>
</evidence>
<dbReference type="Pfam" id="PF08100">
    <property type="entry name" value="Dimerisation"/>
    <property type="match status" value="1"/>
</dbReference>
<dbReference type="SUPFAM" id="SSF53335">
    <property type="entry name" value="S-adenosyl-L-methionine-dependent methyltransferases"/>
    <property type="match status" value="1"/>
</dbReference>
<dbReference type="InterPro" id="IPR012967">
    <property type="entry name" value="COMT_dimerisation"/>
</dbReference>
<protein>
    <submittedName>
        <fullName evidence="6">Uncharacterized protein</fullName>
    </submittedName>
</protein>
<evidence type="ECO:0000313" key="7">
    <source>
        <dbReference type="Proteomes" id="UP000027073"/>
    </source>
</evidence>
<keyword evidence="1" id="KW-0489">Methyltransferase</keyword>
<feature type="domain" description="O-methyltransferase C-terminal" evidence="4">
    <location>
        <begin position="282"/>
        <end position="510"/>
    </location>
</feature>
<dbReference type="InterPro" id="IPR029063">
    <property type="entry name" value="SAM-dependent_MTases_sf"/>
</dbReference>
<sequence>MGFLTKCQAEEFTKSTSYVHNISNRLNDETRVTSSHVRGQCTTPLQSCSRDGGSPDGLHACWVLGLSQPSHGIEIQPLFAKENQKMSAPANDLNTLAKLISDSVAVVTSEYAKAGHAPPSLESTAQDPFHSPELVPEQLKAAIKIIEAACAQLSATVASAGHVVTNKSYNFMEPVCMRVALDARITDHLLDKPKGLHIDELGQLTDQDPGKLGRILRTLATNHVYTEVTPNVFANNRLSMKLLSTDPVSDLVRHMTDESMKGGAVVGDVFKDPKTRKSYRLEDSPFQRAHGVSAFGYYGVPDRPEIFESFARAMVGWAQVTGKAMLPKIYPWGSLPADSTIVDVGGGNGHAMLDLLKAFPSFKAIVQDTRAIAIQGREFWEKEYPIAIQEKKVDFIGLDFLTETPVTGGTVYYLRHVLHDWPDDDSIKILKNVRKSAGPKSRLLINEFVVQYIVRGGLASESQAPEPLLPNYGAANKRLYQQDLNMMFQFNSKERTLDEFIKLGEASGFRFEKLWDGGEAGIVELVPV</sequence>
<evidence type="ECO:0000259" key="5">
    <source>
        <dbReference type="Pfam" id="PF08100"/>
    </source>
</evidence>
<feature type="domain" description="O-methyltransferase dimerisation" evidence="5">
    <location>
        <begin position="170"/>
        <end position="244"/>
    </location>
</feature>
<evidence type="ECO:0000259" key="4">
    <source>
        <dbReference type="Pfam" id="PF00891"/>
    </source>
</evidence>
<dbReference type="SUPFAM" id="SSF46785">
    <property type="entry name" value="Winged helix' DNA-binding domain"/>
    <property type="match status" value="1"/>
</dbReference>
<evidence type="ECO:0000313" key="6">
    <source>
        <dbReference type="EMBL" id="KDQ22100.1"/>
    </source>
</evidence>
<accession>A0A067N541</accession>
<dbReference type="Gene3D" id="1.10.10.10">
    <property type="entry name" value="Winged helix-like DNA-binding domain superfamily/Winged helix DNA-binding domain"/>
    <property type="match status" value="1"/>
</dbReference>
<proteinExistence type="predicted"/>
<dbReference type="EMBL" id="KL198014">
    <property type="protein sequence ID" value="KDQ22100.1"/>
    <property type="molecule type" value="Genomic_DNA"/>
</dbReference>
<keyword evidence="2" id="KW-0808">Transferase</keyword>
<dbReference type="Gene3D" id="3.40.50.150">
    <property type="entry name" value="Vaccinia Virus protein VP39"/>
    <property type="match status" value="1"/>
</dbReference>